<feature type="domain" description="MAE-28990/MAE-18760-like HEPN" evidence="1">
    <location>
        <begin position="9"/>
        <end position="204"/>
    </location>
</feature>
<sequence>MHTPQDVQDALDSDLAWRRVEMHTILDDARSARGPRQEALTRAGVALLYAHWEGYTKNALSLYVKFVSRRRLKLNELTPGFAGMAADSEVRRRQKLSNQRHRTALVQLLMDDSDSRLSIPSKEVNTQGNLNSDLCRELLETFGLDFEPFVTKTALIDYNLLRARNDIAHGRWASVRIDDYESLNSQVLTLIETVRNLVLTAVDNGGYRRAG</sequence>
<keyword evidence="3" id="KW-1185">Reference proteome</keyword>
<name>A0A387B0K3_9MICO</name>
<dbReference type="InterPro" id="IPR040788">
    <property type="entry name" value="HEPN_MAE_28990"/>
</dbReference>
<dbReference type="EMBL" id="CP032630">
    <property type="protein sequence ID" value="AYF97002.1"/>
    <property type="molecule type" value="Genomic_DNA"/>
</dbReference>
<dbReference type="Pfam" id="PF18737">
    <property type="entry name" value="HEPN_MAE_28990"/>
    <property type="match status" value="1"/>
</dbReference>
<dbReference type="KEGG" id="lyd:D7I47_01185"/>
<organism evidence="2 3">
    <name type="scientific">Protaetiibacter intestinalis</name>
    <dbReference type="NCBI Taxonomy" id="2419774"/>
    <lineage>
        <taxon>Bacteria</taxon>
        <taxon>Bacillati</taxon>
        <taxon>Actinomycetota</taxon>
        <taxon>Actinomycetes</taxon>
        <taxon>Micrococcales</taxon>
        <taxon>Microbacteriaceae</taxon>
        <taxon>Protaetiibacter</taxon>
    </lineage>
</organism>
<evidence type="ECO:0000259" key="1">
    <source>
        <dbReference type="Pfam" id="PF18737"/>
    </source>
</evidence>
<dbReference type="AlphaFoldDB" id="A0A387B0K3"/>
<evidence type="ECO:0000313" key="3">
    <source>
        <dbReference type="Proteomes" id="UP000278886"/>
    </source>
</evidence>
<dbReference type="Proteomes" id="UP000278886">
    <property type="component" value="Chromosome"/>
</dbReference>
<accession>A0A387B0K3</accession>
<reference evidence="3" key="1">
    <citation type="submission" date="2018-09" db="EMBL/GenBank/DDBJ databases">
        <title>Genome sequencing of strain 2DFWR-13.</title>
        <authorList>
            <person name="Heo J."/>
            <person name="Kim S.-J."/>
            <person name="Kwon S.-W."/>
        </authorList>
    </citation>
    <scope>NUCLEOTIDE SEQUENCE [LARGE SCALE GENOMIC DNA]</scope>
    <source>
        <strain evidence="3">2DFWR-13</strain>
    </source>
</reference>
<gene>
    <name evidence="2" type="ORF">D7I47_01185</name>
</gene>
<protein>
    <recommendedName>
        <fullName evidence="1">MAE-28990/MAE-18760-like HEPN domain-containing protein</fullName>
    </recommendedName>
</protein>
<evidence type="ECO:0000313" key="2">
    <source>
        <dbReference type="EMBL" id="AYF97002.1"/>
    </source>
</evidence>
<proteinExistence type="predicted"/>